<feature type="region of interest" description="Disordered" evidence="1">
    <location>
        <begin position="59"/>
        <end position="105"/>
    </location>
</feature>
<feature type="compositionally biased region" description="Polar residues" evidence="1">
    <location>
        <begin position="76"/>
        <end position="99"/>
    </location>
</feature>
<name>A0A4Y7U8A9_9FLAO</name>
<reference evidence="2 3" key="1">
    <citation type="journal article" date="2018" name="Syst. Appl. Microbiol.">
        <title>Flavobacterium circumlabens sp. nov. and Flavobacterium cupreum sp. nov., two psychrotrophic species isolated from Antarctic environmental samples.</title>
        <authorList>
            <person name="Kralova S."/>
            <person name="Busse H.J."/>
            <person name="Svec P."/>
            <person name="Maslanova I."/>
            <person name="Stankova E."/>
            <person name="Bartak M."/>
            <person name="Sedlacek I."/>
        </authorList>
    </citation>
    <scope>NUCLEOTIDE SEQUENCE [LARGE SCALE GENOMIC DNA]</scope>
    <source>
        <strain evidence="2 3">CCM 8828</strain>
    </source>
</reference>
<evidence type="ECO:0000313" key="3">
    <source>
        <dbReference type="Proteomes" id="UP000298340"/>
    </source>
</evidence>
<dbReference type="AlphaFoldDB" id="A0A4Y7U8A9"/>
<sequence>MIAIKQSYTPNKSQTNTPKNMKKAALTIGLFSLVMVTTSFTTPDTTKNIANDELSIITPIDGQGTRDGRQKHDFTRTVNQSDLNNNHSSKLSADGQSLRMNVKMD</sequence>
<dbReference type="EMBL" id="QWDN01000008">
    <property type="protein sequence ID" value="TEB42683.1"/>
    <property type="molecule type" value="Genomic_DNA"/>
</dbReference>
<dbReference type="Proteomes" id="UP000298340">
    <property type="component" value="Unassembled WGS sequence"/>
</dbReference>
<feature type="compositionally biased region" description="Polar residues" evidence="1">
    <location>
        <begin position="1"/>
        <end position="19"/>
    </location>
</feature>
<comment type="caution">
    <text evidence="2">The sequence shown here is derived from an EMBL/GenBank/DDBJ whole genome shotgun (WGS) entry which is preliminary data.</text>
</comment>
<protein>
    <submittedName>
        <fullName evidence="2">Uncharacterized protein</fullName>
    </submittedName>
</protein>
<accession>A0A4Y7U8A9</accession>
<dbReference type="OrthoDB" id="1366886at2"/>
<dbReference type="RefSeq" id="WP_132037175.1">
    <property type="nucleotide sequence ID" value="NZ_QWDN01000008.1"/>
</dbReference>
<evidence type="ECO:0000256" key="1">
    <source>
        <dbReference type="SAM" id="MobiDB-lite"/>
    </source>
</evidence>
<gene>
    <name evidence="2" type="ORF">D0809_20260</name>
</gene>
<organism evidence="2 3">
    <name type="scientific">Flavobacterium circumlabens</name>
    <dbReference type="NCBI Taxonomy" id="2133765"/>
    <lineage>
        <taxon>Bacteria</taxon>
        <taxon>Pseudomonadati</taxon>
        <taxon>Bacteroidota</taxon>
        <taxon>Flavobacteriia</taxon>
        <taxon>Flavobacteriales</taxon>
        <taxon>Flavobacteriaceae</taxon>
        <taxon>Flavobacterium</taxon>
    </lineage>
</organism>
<proteinExistence type="predicted"/>
<feature type="compositionally biased region" description="Basic and acidic residues" evidence="1">
    <location>
        <begin position="64"/>
        <end position="75"/>
    </location>
</feature>
<evidence type="ECO:0000313" key="2">
    <source>
        <dbReference type="EMBL" id="TEB42683.1"/>
    </source>
</evidence>
<feature type="region of interest" description="Disordered" evidence="1">
    <location>
        <begin position="1"/>
        <end position="20"/>
    </location>
</feature>